<gene>
    <name evidence="1" type="ORF">QDS18_00960</name>
</gene>
<accession>A0AAP3ZUH2</accession>
<dbReference type="Proteomes" id="UP001229409">
    <property type="component" value="Unassembled WGS sequence"/>
</dbReference>
<sequence>MILTVLSGRQETEWFDIEVADEYSVEHLKLMLGVRIFGEPPAEGMQYIMEAKFPEGLWFRVGDNQLLTGSGLREGCTVRIQRAFSTTQDEAPVYGRRSLFQSEKMGKYTHEII</sequence>
<proteinExistence type="predicted"/>
<dbReference type="RefSeq" id="WP_279830837.1">
    <property type="nucleotide sequence ID" value="NZ_JARVWT010000001.1"/>
</dbReference>
<protein>
    <submittedName>
        <fullName evidence="1">Uncharacterized protein</fullName>
    </submittedName>
</protein>
<comment type="caution">
    <text evidence="1">The sequence shown here is derived from an EMBL/GenBank/DDBJ whole genome shotgun (WGS) entry which is preliminary data.</text>
</comment>
<dbReference type="AlphaFoldDB" id="A0AAP3ZUH2"/>
<organism evidence="1 2">
    <name type="scientific">Paenibacillus polymyxa</name>
    <name type="common">Bacillus polymyxa</name>
    <dbReference type="NCBI Taxonomy" id="1406"/>
    <lineage>
        <taxon>Bacteria</taxon>
        <taxon>Bacillati</taxon>
        <taxon>Bacillota</taxon>
        <taxon>Bacilli</taxon>
        <taxon>Bacillales</taxon>
        <taxon>Paenibacillaceae</taxon>
        <taxon>Paenibacillus</taxon>
    </lineage>
</organism>
<evidence type="ECO:0000313" key="2">
    <source>
        <dbReference type="Proteomes" id="UP001229409"/>
    </source>
</evidence>
<reference evidence="1" key="1">
    <citation type="submission" date="2023-04" db="EMBL/GenBank/DDBJ databases">
        <title>Uncovering the Secrets of Slow-Growing Bacteria in Tropical Savanna Soil through Cultivation and Genomic Analysis.</title>
        <authorList>
            <person name="Goncalves O.S."/>
            <person name="Santana M.F."/>
        </authorList>
    </citation>
    <scope>NUCLEOTIDE SEQUENCE</scope>
    <source>
        <strain evidence="1">ANTI</strain>
    </source>
</reference>
<name>A0AAP3ZUH2_PAEPO</name>
<dbReference type="EMBL" id="JARVWT010000001">
    <property type="protein sequence ID" value="MDH2329423.1"/>
    <property type="molecule type" value="Genomic_DNA"/>
</dbReference>
<evidence type="ECO:0000313" key="1">
    <source>
        <dbReference type="EMBL" id="MDH2329423.1"/>
    </source>
</evidence>